<dbReference type="PROSITE" id="PS51192">
    <property type="entry name" value="HELICASE_ATP_BIND_1"/>
    <property type="match status" value="1"/>
</dbReference>
<dbReference type="GO" id="GO:0043138">
    <property type="term" value="F:3'-5' DNA helicase activity"/>
    <property type="evidence" value="ECO:0007669"/>
    <property type="project" value="UniProtKB-EC"/>
</dbReference>
<dbReference type="PANTHER" id="PTHR13710">
    <property type="entry name" value="DNA HELICASE RECQ FAMILY MEMBER"/>
    <property type="match status" value="1"/>
</dbReference>
<evidence type="ECO:0000259" key="11">
    <source>
        <dbReference type="PROSITE" id="PS51192"/>
    </source>
</evidence>
<evidence type="ECO:0000256" key="2">
    <source>
        <dbReference type="ARBA" id="ARBA00022741"/>
    </source>
</evidence>
<keyword evidence="7" id="KW-0413">Isomerase</keyword>
<dbReference type="GO" id="GO:0005524">
    <property type="term" value="F:ATP binding"/>
    <property type="evidence" value="ECO:0007669"/>
    <property type="project" value="UniProtKB-UniRule"/>
</dbReference>
<dbReference type="InterPro" id="IPR012337">
    <property type="entry name" value="RNaseH-like_sf"/>
</dbReference>
<dbReference type="GO" id="GO:0016787">
    <property type="term" value="F:hydrolase activity"/>
    <property type="evidence" value="ECO:0007669"/>
    <property type="project" value="UniProtKB-UniRule"/>
</dbReference>
<protein>
    <recommendedName>
        <fullName evidence="9">DNA 3'-5' helicase</fullName>
        <ecNumber evidence="9">5.6.2.4</ecNumber>
    </recommendedName>
</protein>
<gene>
    <name evidence="14" type="ORF">SAMN05216463_11973</name>
</gene>
<dbReference type="Proteomes" id="UP000184130">
    <property type="component" value="Unassembled WGS sequence"/>
</dbReference>
<dbReference type="RefSeq" id="WP_073210118.1">
    <property type="nucleotide sequence ID" value="NZ_FRBD01000019.1"/>
</dbReference>
<dbReference type="InterPro" id="IPR036397">
    <property type="entry name" value="RNaseH_sf"/>
</dbReference>
<evidence type="ECO:0000256" key="4">
    <source>
        <dbReference type="ARBA" id="ARBA00022806"/>
    </source>
</evidence>
<dbReference type="GO" id="GO:0009378">
    <property type="term" value="F:four-way junction helicase activity"/>
    <property type="evidence" value="ECO:0007669"/>
    <property type="project" value="TreeGrafter"/>
</dbReference>
<keyword evidence="3 10" id="KW-0378">Hydrolase</keyword>
<dbReference type="Gene3D" id="3.40.50.300">
    <property type="entry name" value="P-loop containing nucleotide triphosphate hydrolases"/>
    <property type="match status" value="5"/>
</dbReference>
<evidence type="ECO:0000259" key="12">
    <source>
        <dbReference type="PROSITE" id="PS51194"/>
    </source>
</evidence>
<dbReference type="CDD" id="cd17932">
    <property type="entry name" value="DEXQc_UvrD"/>
    <property type="match status" value="1"/>
</dbReference>
<keyword evidence="5 10" id="KW-0067">ATP-binding</keyword>
<dbReference type="NCBIfam" id="TIGR00614">
    <property type="entry name" value="recQ_fam"/>
    <property type="match status" value="1"/>
</dbReference>
<comment type="catalytic activity">
    <reaction evidence="8">
        <text>Couples ATP hydrolysis with the unwinding of duplex DNA by translocating in the 3'-5' direction.</text>
        <dbReference type="EC" id="5.6.2.4"/>
    </reaction>
</comment>
<keyword evidence="6" id="KW-0238">DNA-binding</keyword>
<evidence type="ECO:0000256" key="9">
    <source>
        <dbReference type="ARBA" id="ARBA00034808"/>
    </source>
</evidence>
<dbReference type="PROSITE" id="PS51194">
    <property type="entry name" value="HELICASE_CTER"/>
    <property type="match status" value="1"/>
</dbReference>
<dbReference type="OrthoDB" id="9763310at2"/>
<dbReference type="InterPro" id="IPR014016">
    <property type="entry name" value="UvrD-like_ATP-bd"/>
</dbReference>
<evidence type="ECO:0000256" key="5">
    <source>
        <dbReference type="ARBA" id="ARBA00022840"/>
    </source>
</evidence>
<evidence type="ECO:0000256" key="8">
    <source>
        <dbReference type="ARBA" id="ARBA00034617"/>
    </source>
</evidence>
<evidence type="ECO:0000256" key="6">
    <source>
        <dbReference type="ARBA" id="ARBA00023125"/>
    </source>
</evidence>
<evidence type="ECO:0000256" key="10">
    <source>
        <dbReference type="PROSITE-ProRule" id="PRU00560"/>
    </source>
</evidence>
<dbReference type="InterPro" id="IPR014017">
    <property type="entry name" value="DNA_helicase_UvrD-like_C"/>
</dbReference>
<dbReference type="SMART" id="SM00487">
    <property type="entry name" value="DEXDc"/>
    <property type="match status" value="1"/>
</dbReference>
<dbReference type="Pfam" id="PF13361">
    <property type="entry name" value="UvrD_C"/>
    <property type="match status" value="1"/>
</dbReference>
<feature type="domain" description="UvrD-like helicase ATP-binding" evidence="13">
    <location>
        <begin position="1040"/>
        <end position="1361"/>
    </location>
</feature>
<dbReference type="InterPro" id="IPR027417">
    <property type="entry name" value="P-loop_NTPase"/>
</dbReference>
<organism evidence="14 15">
    <name type="scientific">Xylanibacter ruminicola</name>
    <name type="common">Prevotella ruminicola</name>
    <dbReference type="NCBI Taxonomy" id="839"/>
    <lineage>
        <taxon>Bacteria</taxon>
        <taxon>Pseudomonadati</taxon>
        <taxon>Bacteroidota</taxon>
        <taxon>Bacteroidia</taxon>
        <taxon>Bacteroidales</taxon>
        <taxon>Prevotellaceae</taxon>
        <taxon>Xylanibacter</taxon>
    </lineage>
</organism>
<evidence type="ECO:0000313" key="14">
    <source>
        <dbReference type="EMBL" id="SHL02342.1"/>
    </source>
</evidence>
<dbReference type="EMBL" id="FRBD01000019">
    <property type="protein sequence ID" value="SHL02342.1"/>
    <property type="molecule type" value="Genomic_DNA"/>
</dbReference>
<name>A0A1M6X8K2_XYLRU</name>
<dbReference type="GO" id="GO:0006281">
    <property type="term" value="P:DNA repair"/>
    <property type="evidence" value="ECO:0007669"/>
    <property type="project" value="TreeGrafter"/>
</dbReference>
<dbReference type="InterPro" id="IPR011545">
    <property type="entry name" value="DEAD/DEAH_box_helicase_dom"/>
</dbReference>
<sequence>MIAFIDTEVNPQTKKVADYGAVREDGAVLHSSSKADFDAFVSKCDTVCGHNIINFDLKYTSLRGNPTIIDTLFLSPLLFPKRPYHHLVKDDKLQVDELNNPVNDSMKARDLLNDEVAAWNQLTDHRKEIYYYLLNETQEFGGFFKYLGYSPNVSWISSIFSSKLNWKQLIVEEYDGKVCSHADFETLVKQYPIELAYCLAVIGADDIFSITPAWVIRNYPQVVNVMNMLCNKSCGDCEYCHQRLDAHNGLKEFFGYDEFRIFDGVPMQQQAVESAIRGESLLTIFPTGGGKSLTFQLPALMAGRNTHGLTVVISPLQSLMKDQVDNLAARGISDAVTINGLLDPIERATAIEQVADGTANLLYIAPEMLRSKTIERLLMGRYVVRFVIDEAHCFSAWGHDFRVDYLYIGDFIRQLQEKKQLEQPIAVSCFTATAKQKVISDICDYFRVKLGLELKVFAANAERKNLRYSVLHADTADEKYNLLRSLILGHNCPSIVYVSRTKRTRELAQHLVNDGIRALPFNGKMEAADKVKNQNAFMSGEAQVIVATSAFGMGVDKKDVGLVVHYNISDSLENYVQEAGRAGRDPQMQAECFVLYADSDLDKHFILLNQTKLSISEIQQVWKAIKDLTAKRDKVSCSPLDIARQAGWGDEIDDIETRVKAAIAALEDAGFIQRGSNSPHVFATGIAVKNMDEARRKLMISPLFDEQSREEAARIIKSLISARATAEGRGAEAESRVDYLADILGMNKATVIRNINLMRQDGLLADSRDMQAWITKSTTVRNLDAMLRLEQFMLQQFSEESRRFSYKELNEEVQKAGMNYSNVKRMRMLLHFMTLKGYIYKQEHSISGFVNVRLQSSREATKSRFERRMDISRFIVDCLSAQKDDSKDTALVNFSVVELLQQFIASRQEMMFSDNEKPTIADIEEALLYLTKTEMVKIEGGFIVLYNTMQIGRLVATRTRYGKEQYRLLDEFYKQRIRQIHIVGEYANLMVRDYNAALRFVNDYFTMDFRKFINQYFKEERRAQIDQNITPAKYNKLFGELSNRQWEIIDDKESKYIVVAAGPGSGKTRVLVHKLASLLLLEDVKHEQLLMLTFSRAAATEFKKRLIDLVGNAAHYVDIKTFHSYSFDLVGKQGSLDEAKDVVRIAAEMIENGEVEASKIAKSVLVIDEAQDMGEDDFRLVQALMQQNEEMRVIAVGDDDQNIYGFRGSNSKYMQSLVEQDGAKLYEMTDNYRSAKAIVDCANRYVQRIPGRLKHTSIQSATGKDGKVMTLKSLLDAEIKVEGSTAILTRTNEETMQVAYELEQRGLHATVAQSMGGFRFGNLAEVRYFLKQLGGKDGVTITKEKWNEAKQRTFETYASSTCLNIMQHFISDFEITHQSYYRSDLREYIFESKIEDFIAADERSVFVSTIHKAKGREFDNVYLMSAIPDGRSVDDMRSYYVGLTRAKRTLYLVTNPQTECSSVSLPLNMKDVWLDFFRGIKEHVLHLRSGDNLQYKDGYLMNEQDINVAALSASGKDKLKAWTDKGYEVISVRVSYTLAWKPQDSNVEYAVCLANVVLSKNKNSTEETRLNNTAL</sequence>
<evidence type="ECO:0000256" key="1">
    <source>
        <dbReference type="ARBA" id="ARBA00005446"/>
    </source>
</evidence>
<dbReference type="SUPFAM" id="SSF52540">
    <property type="entry name" value="P-loop containing nucleoside triphosphate hydrolases"/>
    <property type="match status" value="2"/>
</dbReference>
<dbReference type="Gene3D" id="3.30.420.10">
    <property type="entry name" value="Ribonuclease H-like superfamily/Ribonuclease H"/>
    <property type="match status" value="1"/>
</dbReference>
<feature type="domain" description="Helicase C-terminal" evidence="12">
    <location>
        <begin position="482"/>
        <end position="629"/>
    </location>
</feature>
<reference evidence="14 15" key="1">
    <citation type="submission" date="2016-11" db="EMBL/GenBank/DDBJ databases">
        <authorList>
            <person name="Jaros S."/>
            <person name="Januszkiewicz K."/>
            <person name="Wedrychowicz H."/>
        </authorList>
    </citation>
    <scope>NUCLEOTIDE SEQUENCE [LARGE SCALE GENOMIC DNA]</scope>
    <source>
        <strain evidence="14 15">KHT3</strain>
    </source>
</reference>
<dbReference type="GO" id="GO:0005737">
    <property type="term" value="C:cytoplasm"/>
    <property type="evidence" value="ECO:0007669"/>
    <property type="project" value="TreeGrafter"/>
</dbReference>
<keyword evidence="2 10" id="KW-0547">Nucleotide-binding</keyword>
<evidence type="ECO:0000256" key="3">
    <source>
        <dbReference type="ARBA" id="ARBA00022801"/>
    </source>
</evidence>
<keyword evidence="4 10" id="KW-0347">Helicase</keyword>
<dbReference type="GO" id="GO:0006310">
    <property type="term" value="P:DNA recombination"/>
    <property type="evidence" value="ECO:0007669"/>
    <property type="project" value="InterPro"/>
</dbReference>
<feature type="binding site" evidence="10">
    <location>
        <begin position="1061"/>
        <end position="1068"/>
    </location>
    <ligand>
        <name>ATP</name>
        <dbReference type="ChEBI" id="CHEBI:30616"/>
    </ligand>
</feature>
<dbReference type="Pfam" id="PF00270">
    <property type="entry name" value="DEAD"/>
    <property type="match status" value="1"/>
</dbReference>
<dbReference type="EC" id="5.6.2.4" evidence="9"/>
<dbReference type="Pfam" id="PF13245">
    <property type="entry name" value="AAA_19"/>
    <property type="match status" value="1"/>
</dbReference>
<dbReference type="GO" id="GO:0003677">
    <property type="term" value="F:DNA binding"/>
    <property type="evidence" value="ECO:0007669"/>
    <property type="project" value="UniProtKB-KW"/>
</dbReference>
<evidence type="ECO:0000259" key="13">
    <source>
        <dbReference type="PROSITE" id="PS51198"/>
    </source>
</evidence>
<dbReference type="SUPFAM" id="SSF53098">
    <property type="entry name" value="Ribonuclease H-like"/>
    <property type="match status" value="1"/>
</dbReference>
<dbReference type="GO" id="GO:0005694">
    <property type="term" value="C:chromosome"/>
    <property type="evidence" value="ECO:0007669"/>
    <property type="project" value="TreeGrafter"/>
</dbReference>
<evidence type="ECO:0000256" key="7">
    <source>
        <dbReference type="ARBA" id="ARBA00023235"/>
    </source>
</evidence>
<dbReference type="PANTHER" id="PTHR13710:SF105">
    <property type="entry name" value="ATP-DEPENDENT DNA HELICASE Q1"/>
    <property type="match status" value="1"/>
</dbReference>
<dbReference type="Pfam" id="PF00271">
    <property type="entry name" value="Helicase_C"/>
    <property type="match status" value="1"/>
</dbReference>
<comment type="similarity">
    <text evidence="1">Belongs to the helicase family. RecQ subfamily.</text>
</comment>
<dbReference type="InterPro" id="IPR004589">
    <property type="entry name" value="DNA_helicase_ATP-dep_RecQ"/>
</dbReference>
<dbReference type="SMART" id="SM00490">
    <property type="entry name" value="HELICc"/>
    <property type="match status" value="1"/>
</dbReference>
<evidence type="ECO:0000313" key="15">
    <source>
        <dbReference type="Proteomes" id="UP000184130"/>
    </source>
</evidence>
<dbReference type="InterPro" id="IPR001650">
    <property type="entry name" value="Helicase_C-like"/>
</dbReference>
<dbReference type="InterPro" id="IPR014001">
    <property type="entry name" value="Helicase_ATP-bd"/>
</dbReference>
<feature type="domain" description="Helicase ATP-binding" evidence="11">
    <location>
        <begin position="272"/>
        <end position="452"/>
    </location>
</feature>
<dbReference type="PROSITE" id="PS51198">
    <property type="entry name" value="UVRD_HELICASE_ATP_BIND"/>
    <property type="match status" value="1"/>
</dbReference>
<proteinExistence type="inferred from homology"/>
<accession>A0A1M6X8K2</accession>